<feature type="chain" id="PRO_5042895007" description="EGF-like domain-containing protein" evidence="4">
    <location>
        <begin position="22"/>
        <end position="1077"/>
    </location>
</feature>
<comment type="caution">
    <text evidence="2">Lacks conserved residue(s) required for the propagation of feature annotation.</text>
</comment>
<feature type="disulfide bond" evidence="2">
    <location>
        <begin position="781"/>
        <end position="790"/>
    </location>
</feature>
<keyword evidence="2" id="KW-0245">EGF-like domain</keyword>
<accession>A0AAN7TWQ6</accession>
<dbReference type="PANTHER" id="PTHR24032">
    <property type="entry name" value="EGF-LIKE DOMAIN-CONTAINING PROTEIN-RELATED-RELATED"/>
    <property type="match status" value="1"/>
</dbReference>
<protein>
    <recommendedName>
        <fullName evidence="5">EGF-like domain-containing protein</fullName>
    </recommendedName>
</protein>
<evidence type="ECO:0000313" key="6">
    <source>
        <dbReference type="EMBL" id="KAK5576445.1"/>
    </source>
</evidence>
<dbReference type="Pfam" id="PF01833">
    <property type="entry name" value="TIG"/>
    <property type="match status" value="1"/>
</dbReference>
<dbReference type="Proteomes" id="UP001344447">
    <property type="component" value="Unassembled WGS sequence"/>
</dbReference>
<sequence>MNLKTLYFLFLLFLFFEYISSQKLVDFEYDILVNFTQKTGQSGLYPINAALNYIDFCNTTSFTCLTDEISGENIVININYENIVNSTYVLTSNDLKNLLKLIQVTIKGFSIDSYFVSEICSISFELTLNDCTLLGLSGLITNRVVIQQVTVPLTLTLDLSQFASLSLFSLIEQDYTNLLNISINNDLLVTNSEIVDQFYVTANNIPDLTSFYVKGLTLTINGFFSQNPNYNNLKTFVNVESYSLICNGHNLKFAPFNEMKNSFTYLLIFSSCNFDSVPANYSFSGLTNLQSVGFEDEYQNFINSSKKDLKSFNFQKSVSTFVYTDGNLPNFNNLNEFYQFETVVLINNSMNSNLPKFEPFKSNISCLTMNYNGLTGTIGEEYCGVFLNVSYNSLTGKIPNCFKCYWDIMRINFHGNPGLTNYDGEEECTSMVPNIYLNKNEGYLYVFGTSLGLFGYPFIIDPQATNFYECSVVVQNTFYKCSYNPSKPYPTILNLEHYLGYKFTFAVDPTPPLVSNVNALSLSSGNTSYMFSGLYFSYNYSITNIQIGGEKCEFYRNNDISFTNMNCTVVSKNLNNQLINSNLGQLKYPDLPLNYLKVSVTINGLLQNFTIRSDSLANPVISCGTCPGYCDYQIGVCQSYCPDPTCSGRGTCDEPKGWCACNVQYTGQNCTLANQYASSFITAPASGGNVTIGGWFGDVHDQLIVLIGNQSCNISNVNNDTIICSIGSLKPGIIDVNISQNNVTWLGPKSYILSPEVLKCPNACTNKTNGICNTTTGVCNCNSGWYGNDCSSPFNPNNNGGGQIPTTSTTVNNNGSTSIVNDKTNYQISIPQLLELDINGKLVRPYSLLKNWNYNETSNNVFVFNQILTPPGSNLSFTVSYMIEEITAPKNYSFAGYNFNLDKGSVKISLSVQNYPYQSSLNYLQIQFESSVSLDQEEDCNTNDSSIDSSANDQELLNYVNIQKDSKTLQARFLNRILSDGRPTTITSQIVSTNSNSIIIGLNLPHCTSCIIDPDFSVLISTNFQTSCDDDGKRASYIIPVAVVSSVVGVCVLGTVIFFIIKKRRDNKFFKSLSSRG</sequence>
<proteinExistence type="predicted"/>
<keyword evidence="3" id="KW-0472">Membrane</keyword>
<dbReference type="InterPro" id="IPR054484">
    <property type="entry name" value="ComC_SSD"/>
</dbReference>
<dbReference type="Pfam" id="PF07974">
    <property type="entry name" value="EGF_2"/>
    <property type="match status" value="1"/>
</dbReference>
<dbReference type="InterPro" id="IPR002909">
    <property type="entry name" value="IPT_dom"/>
</dbReference>
<evidence type="ECO:0000256" key="2">
    <source>
        <dbReference type="PROSITE-ProRule" id="PRU00076"/>
    </source>
</evidence>
<dbReference type="InterPro" id="IPR000742">
    <property type="entry name" value="EGF"/>
</dbReference>
<dbReference type="SUPFAM" id="SSF52058">
    <property type="entry name" value="L domain-like"/>
    <property type="match status" value="1"/>
</dbReference>
<evidence type="ECO:0000256" key="3">
    <source>
        <dbReference type="SAM" id="Phobius"/>
    </source>
</evidence>
<keyword evidence="3" id="KW-1133">Transmembrane helix</keyword>
<evidence type="ECO:0000256" key="4">
    <source>
        <dbReference type="SAM" id="SignalP"/>
    </source>
</evidence>
<keyword evidence="3" id="KW-0812">Transmembrane</keyword>
<dbReference type="CDD" id="cd00603">
    <property type="entry name" value="IPT_PCSR"/>
    <property type="match status" value="1"/>
</dbReference>
<dbReference type="SUPFAM" id="SSF81296">
    <property type="entry name" value="E set domains"/>
    <property type="match status" value="1"/>
</dbReference>
<reference evidence="6 7" key="1">
    <citation type="submission" date="2023-11" db="EMBL/GenBank/DDBJ databases">
        <title>Dfirmibasis_genome.</title>
        <authorList>
            <person name="Edelbroek B."/>
            <person name="Kjellin J."/>
            <person name="Jerlstrom-Hultqvist J."/>
            <person name="Soderbom F."/>
        </authorList>
    </citation>
    <scope>NUCLEOTIDE SEQUENCE [LARGE SCALE GENOMIC DNA]</scope>
    <source>
        <strain evidence="6 7">TNS-C-14</strain>
    </source>
</reference>
<name>A0AAN7TWQ6_9MYCE</name>
<dbReference type="AlphaFoldDB" id="A0AAN7TWQ6"/>
<feature type="signal peptide" evidence="4">
    <location>
        <begin position="1"/>
        <end position="21"/>
    </location>
</feature>
<dbReference type="PROSITE" id="PS50026">
    <property type="entry name" value="EGF_3"/>
    <property type="match status" value="1"/>
</dbReference>
<dbReference type="InterPro" id="IPR053331">
    <property type="entry name" value="EGF-like_comC"/>
</dbReference>
<dbReference type="PANTHER" id="PTHR24032:SF70">
    <property type="entry name" value="EGF-LIKE DOMAIN-CONTAINING PROTEIN"/>
    <property type="match status" value="1"/>
</dbReference>
<keyword evidence="1 2" id="KW-1015">Disulfide bond</keyword>
<comment type="caution">
    <text evidence="6">The sequence shown here is derived from an EMBL/GenBank/DDBJ whole genome shotgun (WGS) entry which is preliminary data.</text>
</comment>
<evidence type="ECO:0000256" key="1">
    <source>
        <dbReference type="ARBA" id="ARBA00023157"/>
    </source>
</evidence>
<keyword evidence="4" id="KW-0732">Signal</keyword>
<feature type="domain" description="EGF-like" evidence="5">
    <location>
        <begin position="756"/>
        <end position="791"/>
    </location>
</feature>
<organism evidence="6 7">
    <name type="scientific">Dictyostelium firmibasis</name>
    <dbReference type="NCBI Taxonomy" id="79012"/>
    <lineage>
        <taxon>Eukaryota</taxon>
        <taxon>Amoebozoa</taxon>
        <taxon>Evosea</taxon>
        <taxon>Eumycetozoa</taxon>
        <taxon>Dictyostelia</taxon>
        <taxon>Dictyosteliales</taxon>
        <taxon>Dictyosteliaceae</taxon>
        <taxon>Dictyostelium</taxon>
    </lineage>
</organism>
<dbReference type="PROSITE" id="PS01186">
    <property type="entry name" value="EGF_2"/>
    <property type="match status" value="1"/>
</dbReference>
<evidence type="ECO:0000259" key="5">
    <source>
        <dbReference type="PROSITE" id="PS50026"/>
    </source>
</evidence>
<dbReference type="EMBL" id="JAVFKY010000005">
    <property type="protein sequence ID" value="KAK5576445.1"/>
    <property type="molecule type" value="Genomic_DNA"/>
</dbReference>
<dbReference type="PROSITE" id="PS00022">
    <property type="entry name" value="EGF_1"/>
    <property type="match status" value="2"/>
</dbReference>
<dbReference type="InterPro" id="IPR013111">
    <property type="entry name" value="EGF_extracell"/>
</dbReference>
<dbReference type="Pfam" id="PF22933">
    <property type="entry name" value="ComC_SSD"/>
    <property type="match status" value="1"/>
</dbReference>
<keyword evidence="7" id="KW-1185">Reference proteome</keyword>
<dbReference type="InterPro" id="IPR014756">
    <property type="entry name" value="Ig_E-set"/>
</dbReference>
<gene>
    <name evidence="6" type="ORF">RB653_007589</name>
</gene>
<evidence type="ECO:0000313" key="7">
    <source>
        <dbReference type="Proteomes" id="UP001344447"/>
    </source>
</evidence>
<feature type="transmembrane region" description="Helical" evidence="3">
    <location>
        <begin position="1037"/>
        <end position="1061"/>
    </location>
</feature>